<organism evidence="1 2">
    <name type="scientific">Mycolicibacterium hassiacum (strain DSM 44199 / CIP 105218 / JCM 12690 / 3849)</name>
    <name type="common">Mycobacterium hassiacum</name>
    <dbReference type="NCBI Taxonomy" id="1122247"/>
    <lineage>
        <taxon>Bacteria</taxon>
        <taxon>Bacillati</taxon>
        <taxon>Actinomycetota</taxon>
        <taxon>Actinomycetes</taxon>
        <taxon>Mycobacteriales</taxon>
        <taxon>Mycobacteriaceae</taxon>
        <taxon>Mycolicibacterium</taxon>
    </lineage>
</organism>
<protein>
    <submittedName>
        <fullName evidence="1">Uncharacterized protein</fullName>
    </submittedName>
</protein>
<gene>
    <name evidence="1" type="ORF">C731_4944</name>
</gene>
<sequence length="56" mass="6184">MVGCLLIAEEGLDYDATIARIAELRAGTRKAHDPCPEAPSQHRILRERAARLQSRG</sequence>
<comment type="caution">
    <text evidence="1">The sequence shown here is derived from an EMBL/GenBank/DDBJ whole genome shotgun (WGS) entry which is preliminary data.</text>
</comment>
<dbReference type="Proteomes" id="UP000006265">
    <property type="component" value="Unassembled WGS sequence"/>
</dbReference>
<keyword evidence="2" id="KW-1185">Reference proteome</keyword>
<dbReference type="EMBL" id="AMRA01000160">
    <property type="protein sequence ID" value="EKF21087.1"/>
    <property type="molecule type" value="Genomic_DNA"/>
</dbReference>
<evidence type="ECO:0000313" key="2">
    <source>
        <dbReference type="Proteomes" id="UP000006265"/>
    </source>
</evidence>
<proteinExistence type="predicted"/>
<dbReference type="STRING" id="1122247.GCA_000379865_03205"/>
<dbReference type="AlphaFoldDB" id="K5BBY6"/>
<name>K5BBY6_MYCHD</name>
<reference evidence="1 2" key="1">
    <citation type="journal article" date="2012" name="J. Bacteriol.">
        <title>Genome sequence of Mycobacterium hassiacum DSM 44199, a rare source of heat-stable mycobacterial proteins.</title>
        <authorList>
            <person name="Tiago I."/>
            <person name="Maranha A."/>
            <person name="Mendes V."/>
            <person name="Alarico S."/>
            <person name="Moynihan P.J."/>
            <person name="Clarke A.J."/>
            <person name="Macedo-Ribeiro S."/>
            <person name="Pereira P.J."/>
            <person name="Empadinhas N."/>
        </authorList>
    </citation>
    <scope>NUCLEOTIDE SEQUENCE [LARGE SCALE GENOMIC DNA]</scope>
    <source>
        <strain evidence="2">DSM 44199 / CIP 105218 / JCM 12690 / 3849</strain>
    </source>
</reference>
<evidence type="ECO:0000313" key="1">
    <source>
        <dbReference type="EMBL" id="EKF21087.1"/>
    </source>
</evidence>
<dbReference type="RefSeq" id="WP_005632858.1">
    <property type="nucleotide sequence ID" value="NZ_AMRA01000160.1"/>
</dbReference>
<accession>K5BBY6</accession>
<dbReference type="PATRIC" id="fig|1122247.3.peg.4740"/>